<sequence length="309" mass="33152">MAVVESDAQLQEIGDGVWAWVQRDGTWWVNNAGLIAGDDGDLLVDTCATADRTAALLAAVAAVRPASRLRWAVNTHAHGDHTYGNSVLPADVTLIGHERMRETLAADAVIDGCPPFWSPVPDWGAVTRRLPDLTFDHALTVHRGATRVEVRHPGHAAHTTGDAVVWLPAQSVLFAGDLLFAGLTPLVFMGSLAGAAAVLDWIAAFDADVIVPGHGPVLSRADLAPQLDRHRRYYAFVRDAADRGLASGASPFETATRLDLGEFADWADAERIVLNLHRAYADSRGEELDVIAAFRDAVAWNGGPLRTIV</sequence>
<accession>A0A0B2A070</accession>
<dbReference type="InterPro" id="IPR001279">
    <property type="entry name" value="Metallo-B-lactamas"/>
</dbReference>
<evidence type="ECO:0000313" key="2">
    <source>
        <dbReference type="EMBL" id="KHK96386.1"/>
    </source>
</evidence>
<dbReference type="AlphaFoldDB" id="A0A0B2A070"/>
<comment type="caution">
    <text evidence="2">The sequence shown here is derived from an EMBL/GenBank/DDBJ whole genome shotgun (WGS) entry which is preliminary data.</text>
</comment>
<dbReference type="SUPFAM" id="SSF56281">
    <property type="entry name" value="Metallo-hydrolase/oxidoreductase"/>
    <property type="match status" value="1"/>
</dbReference>
<gene>
    <name evidence="2" type="ORF">LK09_15540</name>
</gene>
<name>A0A0B2A070_9MICO</name>
<dbReference type="Proteomes" id="UP000031030">
    <property type="component" value="Unassembled WGS sequence"/>
</dbReference>
<dbReference type="CDD" id="cd16282">
    <property type="entry name" value="metallo-hydrolase-like_MBL-fold"/>
    <property type="match status" value="1"/>
</dbReference>
<dbReference type="Gene3D" id="3.60.15.10">
    <property type="entry name" value="Ribonuclease Z/Hydroxyacylglutathione hydrolase-like"/>
    <property type="match status" value="1"/>
</dbReference>
<organism evidence="2 3">
    <name type="scientific">Microbacterium mangrovi</name>
    <dbReference type="NCBI Taxonomy" id="1348253"/>
    <lineage>
        <taxon>Bacteria</taxon>
        <taxon>Bacillati</taxon>
        <taxon>Actinomycetota</taxon>
        <taxon>Actinomycetes</taxon>
        <taxon>Micrococcales</taxon>
        <taxon>Microbacteriaceae</taxon>
        <taxon>Microbacterium</taxon>
    </lineage>
</organism>
<dbReference type="InterPro" id="IPR050855">
    <property type="entry name" value="NDM-1-like"/>
</dbReference>
<proteinExistence type="predicted"/>
<dbReference type="EMBL" id="JTDK01000015">
    <property type="protein sequence ID" value="KHK96386.1"/>
    <property type="molecule type" value="Genomic_DNA"/>
</dbReference>
<feature type="domain" description="Metallo-beta-lactamase" evidence="1">
    <location>
        <begin position="29"/>
        <end position="214"/>
    </location>
</feature>
<dbReference type="STRING" id="1348253.LK09_15540"/>
<keyword evidence="3" id="KW-1185">Reference proteome</keyword>
<dbReference type="PANTHER" id="PTHR42951">
    <property type="entry name" value="METALLO-BETA-LACTAMASE DOMAIN-CONTAINING"/>
    <property type="match status" value="1"/>
</dbReference>
<dbReference type="RefSeq" id="WP_039401440.1">
    <property type="nucleotide sequence ID" value="NZ_JTDK01000015.1"/>
</dbReference>
<dbReference type="InterPro" id="IPR036866">
    <property type="entry name" value="RibonucZ/Hydroxyglut_hydro"/>
</dbReference>
<evidence type="ECO:0000313" key="3">
    <source>
        <dbReference type="Proteomes" id="UP000031030"/>
    </source>
</evidence>
<dbReference type="PANTHER" id="PTHR42951:SF4">
    <property type="entry name" value="ACYL-COENZYME A THIOESTERASE MBLAC2"/>
    <property type="match status" value="1"/>
</dbReference>
<reference evidence="2 3" key="1">
    <citation type="submission" date="2014-11" db="EMBL/GenBank/DDBJ databases">
        <title>Genome sequence of Microbacterium mangrovi MUSC 115(T).</title>
        <authorList>
            <person name="Lee L.-H."/>
        </authorList>
    </citation>
    <scope>NUCLEOTIDE SEQUENCE [LARGE SCALE GENOMIC DNA]</scope>
    <source>
        <strain evidence="2 3">MUSC 115</strain>
    </source>
</reference>
<dbReference type="OrthoDB" id="2273115at2"/>
<dbReference type="SMART" id="SM00849">
    <property type="entry name" value="Lactamase_B"/>
    <property type="match status" value="1"/>
</dbReference>
<evidence type="ECO:0000259" key="1">
    <source>
        <dbReference type="SMART" id="SM00849"/>
    </source>
</evidence>
<protein>
    <submittedName>
        <fullName evidence="2">Beta-lactamase</fullName>
    </submittedName>
</protein>
<dbReference type="Pfam" id="PF00753">
    <property type="entry name" value="Lactamase_B"/>
    <property type="match status" value="1"/>
</dbReference>